<dbReference type="AlphaFoldDB" id="A0A1I1LC75"/>
<name>A0A1I1LC75_9BACT</name>
<feature type="chain" id="PRO_5011458312" description="Tetratricopeptide repeat-containing protein" evidence="1">
    <location>
        <begin position="20"/>
        <end position="311"/>
    </location>
</feature>
<dbReference type="EMBL" id="FOLE01000008">
    <property type="protein sequence ID" value="SFC70122.1"/>
    <property type="molecule type" value="Genomic_DNA"/>
</dbReference>
<dbReference type="RefSeq" id="WP_091514065.1">
    <property type="nucleotide sequence ID" value="NZ_FOLE01000008.1"/>
</dbReference>
<protein>
    <recommendedName>
        <fullName evidence="4">Tetratricopeptide repeat-containing protein</fullName>
    </recommendedName>
</protein>
<reference evidence="2 3" key="1">
    <citation type="submission" date="2016-10" db="EMBL/GenBank/DDBJ databases">
        <authorList>
            <person name="de Groot N.N."/>
        </authorList>
    </citation>
    <scope>NUCLEOTIDE SEQUENCE [LARGE SCALE GENOMIC DNA]</scope>
    <source>
        <strain evidence="2 3">DSM 6793</strain>
    </source>
</reference>
<feature type="signal peptide" evidence="1">
    <location>
        <begin position="1"/>
        <end position="19"/>
    </location>
</feature>
<evidence type="ECO:0000313" key="3">
    <source>
        <dbReference type="Proteomes" id="UP000199514"/>
    </source>
</evidence>
<evidence type="ECO:0000313" key="2">
    <source>
        <dbReference type="EMBL" id="SFC70122.1"/>
    </source>
</evidence>
<keyword evidence="3" id="KW-1185">Reference proteome</keyword>
<accession>A0A1I1LC75</accession>
<proteinExistence type="predicted"/>
<evidence type="ECO:0000256" key="1">
    <source>
        <dbReference type="SAM" id="SignalP"/>
    </source>
</evidence>
<dbReference type="Proteomes" id="UP000199514">
    <property type="component" value="Unassembled WGS sequence"/>
</dbReference>
<gene>
    <name evidence="2" type="ORF">SAMN05421780_108143</name>
</gene>
<keyword evidence="1" id="KW-0732">Signal</keyword>
<evidence type="ECO:0008006" key="4">
    <source>
        <dbReference type="Google" id="ProtNLM"/>
    </source>
</evidence>
<dbReference type="OrthoDB" id="977247at2"/>
<organism evidence="2 3">
    <name type="scientific">Flexibacter flexilis DSM 6793</name>
    <dbReference type="NCBI Taxonomy" id="927664"/>
    <lineage>
        <taxon>Bacteria</taxon>
        <taxon>Pseudomonadati</taxon>
        <taxon>Bacteroidota</taxon>
        <taxon>Cytophagia</taxon>
        <taxon>Cytophagales</taxon>
        <taxon>Flexibacteraceae</taxon>
        <taxon>Flexibacter</taxon>
    </lineage>
</organism>
<sequence>MKKVFSTLFLGLTVVAAQAQDEVFKVLASRGSITTADKATISAGKKLYKDDVVEVGNSAFVGLVHKSGKTLELRAAGSYAVSELAAKVGTSGSSVSERYANYVIQEVSKDKESSVKKNHQQYMAVTGAVTREAKVLTPEVEVKALVPSMTELNATQNATFYWHKVPNVKTYVVSVTNLGEEVLFQKETTDTTLTIDFAKVPVGKAKMCLWHVTAKGHNSKDHKSDKHGLQIIPTAKAETINKDLTALKADIDPKSSLSKIMLAAFYEDNHMYVDALNAYQEALKIETNADYEAMYQNFLYRAGLTDKPASH</sequence>